<dbReference type="InterPro" id="IPR017850">
    <property type="entry name" value="Alkaline_phosphatase_core_sf"/>
</dbReference>
<feature type="transmembrane region" description="Helical" evidence="7">
    <location>
        <begin position="45"/>
        <end position="65"/>
    </location>
</feature>
<dbReference type="PANTHER" id="PTHR30443">
    <property type="entry name" value="INNER MEMBRANE PROTEIN"/>
    <property type="match status" value="1"/>
</dbReference>
<organism evidence="9">
    <name type="scientific">Candidatus Tisiphia endosymbiont of Sergentomyia squamirostris</name>
    <dbReference type="NCBI Taxonomy" id="3113639"/>
    <lineage>
        <taxon>Bacteria</taxon>
        <taxon>Pseudomonadati</taxon>
        <taxon>Pseudomonadota</taxon>
        <taxon>Alphaproteobacteria</taxon>
        <taxon>Rickettsiales</taxon>
        <taxon>Rickettsiaceae</taxon>
        <taxon>Rickettsieae</taxon>
        <taxon>Candidatus Tisiphia</taxon>
    </lineage>
</organism>
<gene>
    <name evidence="9" type="ORF">DMENIID0002_01460</name>
</gene>
<dbReference type="PANTHER" id="PTHR30443:SF0">
    <property type="entry name" value="PHOSPHOETHANOLAMINE TRANSFERASE EPTA"/>
    <property type="match status" value="1"/>
</dbReference>
<sequence length="419" mass="47653">MGSFFSTDFNEVYEIVSIRLIVWLIFSIATCIYTMKHFSILDSKLFVTKLLAAICLLITINNIIMPQFNLLRGYFPIQYLHNTYLSLNSKRSAMRDDISKKFSFIDQSDQDITVVLVIGESARFDHFGINGYHRDTTPYLSSVENLFSFKAQSASNHTHLSVPSLLSRHSASSLDKSTEETSFLSIFTMLGFNTNWIGTQNIVGYLRSKNPVTIYDEVRFTMIPGGSILLRRLDHDGKMLPHIENNIVNSTNKNVLVIHTAGSHWKYSARYPKEFQKFTPKCNSITKVDQSSCDIEELINDYDNTILYTDFFLYNVIDLLKNSNAILIYVSDHAESLGEHGYYGHGGPMIPEQTTVPFLVWISDEFKKRHPDLVSSIANHLGSEISHDYVFHSILDCVGIYSAVIDKNLSLCSKQRLNG</sequence>
<feature type="domain" description="Sulfatase N-terminal" evidence="8">
    <location>
        <begin position="113"/>
        <end position="400"/>
    </location>
</feature>
<keyword evidence="3" id="KW-0808">Transferase</keyword>
<dbReference type="Pfam" id="PF00884">
    <property type="entry name" value="Sulfatase"/>
    <property type="match status" value="1"/>
</dbReference>
<keyword evidence="4 7" id="KW-0812">Transmembrane</keyword>
<evidence type="ECO:0000256" key="4">
    <source>
        <dbReference type="ARBA" id="ARBA00022692"/>
    </source>
</evidence>
<keyword evidence="6 7" id="KW-0472">Membrane</keyword>
<evidence type="ECO:0000256" key="5">
    <source>
        <dbReference type="ARBA" id="ARBA00022989"/>
    </source>
</evidence>
<evidence type="ECO:0000256" key="1">
    <source>
        <dbReference type="ARBA" id="ARBA00004651"/>
    </source>
</evidence>
<keyword evidence="9" id="KW-0378">Hydrolase</keyword>
<dbReference type="InterPro" id="IPR000917">
    <property type="entry name" value="Sulfatase_N"/>
</dbReference>
<dbReference type="GO" id="GO:0005886">
    <property type="term" value="C:plasma membrane"/>
    <property type="evidence" value="ECO:0007669"/>
    <property type="project" value="UniProtKB-SubCell"/>
</dbReference>
<dbReference type="Gene3D" id="3.40.720.10">
    <property type="entry name" value="Alkaline Phosphatase, subunit A"/>
    <property type="match status" value="1"/>
</dbReference>
<evidence type="ECO:0000256" key="7">
    <source>
        <dbReference type="SAM" id="Phobius"/>
    </source>
</evidence>
<evidence type="ECO:0000313" key="9">
    <source>
        <dbReference type="EMBL" id="BFD45500.1"/>
    </source>
</evidence>
<proteinExistence type="predicted"/>
<comment type="subcellular location">
    <subcellularLocation>
        <location evidence="1">Cell membrane</location>
        <topology evidence="1">Multi-pass membrane protein</topology>
    </subcellularLocation>
</comment>
<keyword evidence="2" id="KW-1003">Cell membrane</keyword>
<dbReference type="AlphaFoldDB" id="A0AAT9G6R3"/>
<dbReference type="InterPro" id="IPR058130">
    <property type="entry name" value="PEA_transf_C"/>
</dbReference>
<evidence type="ECO:0000259" key="8">
    <source>
        <dbReference type="Pfam" id="PF00884"/>
    </source>
</evidence>
<keyword evidence="5 7" id="KW-1133">Transmembrane helix</keyword>
<reference evidence="9" key="1">
    <citation type="submission" date="2024-01" db="EMBL/GenBank/DDBJ databases">
        <title>Sequencing the genomes of a sandfly, Sergentomyia squamirostris, and its two endosymbionts.</title>
        <authorList>
            <person name="Itokawa K."/>
            <person name="Sanjoba C."/>
        </authorList>
    </citation>
    <scope>NUCLEOTIDE SEQUENCE</scope>
    <source>
        <strain evidence="9">RiSSQ</strain>
    </source>
</reference>
<dbReference type="GO" id="GO:0016776">
    <property type="term" value="F:phosphotransferase activity, phosphate group as acceptor"/>
    <property type="evidence" value="ECO:0007669"/>
    <property type="project" value="TreeGrafter"/>
</dbReference>
<evidence type="ECO:0000256" key="2">
    <source>
        <dbReference type="ARBA" id="ARBA00022475"/>
    </source>
</evidence>
<accession>A0AAT9G6R3</accession>
<dbReference type="InterPro" id="IPR040423">
    <property type="entry name" value="PEA_transferase"/>
</dbReference>
<dbReference type="GO" id="GO:0009244">
    <property type="term" value="P:lipopolysaccharide core region biosynthetic process"/>
    <property type="evidence" value="ECO:0007669"/>
    <property type="project" value="TreeGrafter"/>
</dbReference>
<dbReference type="GO" id="GO:0016787">
    <property type="term" value="F:hydrolase activity"/>
    <property type="evidence" value="ECO:0007669"/>
    <property type="project" value="UniProtKB-KW"/>
</dbReference>
<name>A0AAT9G6R3_9RICK</name>
<dbReference type="CDD" id="cd16017">
    <property type="entry name" value="LptA"/>
    <property type="match status" value="1"/>
</dbReference>
<dbReference type="SUPFAM" id="SSF53649">
    <property type="entry name" value="Alkaline phosphatase-like"/>
    <property type="match status" value="1"/>
</dbReference>
<evidence type="ECO:0000256" key="3">
    <source>
        <dbReference type="ARBA" id="ARBA00022679"/>
    </source>
</evidence>
<protein>
    <submittedName>
        <fullName evidence="9">Sulfatase-like hydrolase/transferase</fullName>
    </submittedName>
</protein>
<evidence type="ECO:0000256" key="6">
    <source>
        <dbReference type="ARBA" id="ARBA00023136"/>
    </source>
</evidence>
<dbReference type="EMBL" id="AP029170">
    <property type="protein sequence ID" value="BFD45500.1"/>
    <property type="molecule type" value="Genomic_DNA"/>
</dbReference>
<feature type="transmembrane region" description="Helical" evidence="7">
    <location>
        <begin position="12"/>
        <end position="33"/>
    </location>
</feature>